<evidence type="ECO:0000259" key="2">
    <source>
        <dbReference type="Pfam" id="PF00263"/>
    </source>
</evidence>
<dbReference type="InterPro" id="IPR001775">
    <property type="entry name" value="GspD/PilQ"/>
</dbReference>
<name>A0A2C6DNL3_9GAMM</name>
<dbReference type="STRING" id="1111728.GCA_000427805_01428"/>
<dbReference type="GO" id="GO:0015627">
    <property type="term" value="C:type II protein secretion system complex"/>
    <property type="evidence" value="ECO:0007669"/>
    <property type="project" value="TreeGrafter"/>
</dbReference>
<dbReference type="OrthoDB" id="9779724at2"/>
<dbReference type="InterPro" id="IPR050810">
    <property type="entry name" value="Bact_Secretion_Sys_Channel"/>
</dbReference>
<protein>
    <submittedName>
        <fullName evidence="4">Secretin</fullName>
    </submittedName>
</protein>
<dbReference type="Pfam" id="PF13629">
    <property type="entry name" value="T2SS-T3SS_pil_N"/>
    <property type="match status" value="1"/>
</dbReference>
<dbReference type="Pfam" id="PF00263">
    <property type="entry name" value="Secretin"/>
    <property type="match status" value="1"/>
</dbReference>
<evidence type="ECO:0000256" key="1">
    <source>
        <dbReference type="RuleBase" id="RU004003"/>
    </source>
</evidence>
<accession>A0A2C6DNL3</accession>
<feature type="domain" description="Type II/III secretion system secretin-like" evidence="2">
    <location>
        <begin position="232"/>
        <end position="389"/>
    </location>
</feature>
<dbReference type="PANTHER" id="PTHR30332:SF17">
    <property type="entry name" value="TYPE IV PILIATION SYSTEM PROTEIN DR_0774-RELATED"/>
    <property type="match status" value="1"/>
</dbReference>
<dbReference type="InterPro" id="IPR004846">
    <property type="entry name" value="T2SS/T3SS_dom"/>
</dbReference>
<reference evidence="5" key="1">
    <citation type="submission" date="2017-09" db="EMBL/GenBank/DDBJ databases">
        <title>FDA dAtabase for Regulatory Grade micrObial Sequences (FDA-ARGOS): Supporting development and validation of Infectious Disease Dx tests.</title>
        <authorList>
            <person name="Minogue T."/>
            <person name="Wolcott M."/>
            <person name="Wasieloski L."/>
            <person name="Aguilar W."/>
            <person name="Moore D."/>
            <person name="Tallon L."/>
            <person name="Sadzewicz L."/>
            <person name="Ott S."/>
            <person name="Zhao X."/>
            <person name="Nagaraj S."/>
            <person name="Vavikolanu K."/>
            <person name="Aluvathingal J."/>
            <person name="Nadendla S."/>
            <person name="Sichtig H."/>
        </authorList>
    </citation>
    <scope>NUCLEOTIDE SEQUENCE [LARGE SCALE GENOMIC DNA]</scope>
    <source>
        <strain evidence="5">FDAARGOS_387</strain>
    </source>
</reference>
<feature type="domain" description="Pilus formation protein N-terminal" evidence="3">
    <location>
        <begin position="16"/>
        <end position="83"/>
    </location>
</feature>
<comment type="similarity">
    <text evidence="1">Belongs to the bacterial secretin family.</text>
</comment>
<evidence type="ECO:0000259" key="3">
    <source>
        <dbReference type="Pfam" id="PF13629"/>
    </source>
</evidence>
<organism evidence="4 5">
    <name type="scientific">Budvicia aquatica</name>
    <dbReference type="NCBI Taxonomy" id="82979"/>
    <lineage>
        <taxon>Bacteria</taxon>
        <taxon>Pseudomonadati</taxon>
        <taxon>Pseudomonadota</taxon>
        <taxon>Gammaproteobacteria</taxon>
        <taxon>Enterobacterales</taxon>
        <taxon>Budviciaceae</taxon>
        <taxon>Budvicia</taxon>
    </lineage>
</organism>
<dbReference type="InterPro" id="IPR032789">
    <property type="entry name" value="T2SS-T3SS_pil_N"/>
</dbReference>
<gene>
    <name evidence="4" type="ORF">CRN84_25010</name>
</gene>
<proteinExistence type="inferred from homology"/>
<dbReference type="Proteomes" id="UP000224974">
    <property type="component" value="Unassembled WGS sequence"/>
</dbReference>
<evidence type="ECO:0000313" key="5">
    <source>
        <dbReference type="Proteomes" id="UP000224974"/>
    </source>
</evidence>
<dbReference type="PRINTS" id="PR00811">
    <property type="entry name" value="BCTERIALGSPD"/>
</dbReference>
<comment type="caution">
    <text evidence="4">The sequence shown here is derived from an EMBL/GenBank/DDBJ whole genome shotgun (WGS) entry which is preliminary data.</text>
</comment>
<dbReference type="GO" id="GO:0009306">
    <property type="term" value="P:protein secretion"/>
    <property type="evidence" value="ECO:0007669"/>
    <property type="project" value="InterPro"/>
</dbReference>
<evidence type="ECO:0000313" key="4">
    <source>
        <dbReference type="EMBL" id="PHI32836.1"/>
    </source>
</evidence>
<sequence length="437" mass="47990">MLTGGFLFSFLAQAYEVYLEPGESRIINTQEIIDTVFVSSADIADYELVNDNSLVLYGRKEGRADFSVFDQSGRQIVQVSLVVNNLLGTVDKIIRAEFPDSNVSIQRAGKTYLLIGTVPNEEARDRIYQIVGEGVGADKTEVLKTVKDKDDSGGGNNENPMSFLNEVSYKGVVNKLRLPLTNQVNVKLSIVEVTKDFTDNVGIDWSTIGQNAGTFNFIKFDADSLSNLVHAISNDSIARVLAEPNLSVLSGETADFLVGGEIPIVTTSQNGTNVQYKEFGIKLNIGAKVSDTRRIRLMLGEEVSSLDNVYKTDAGDSFPALKTRRARTTVELGDGESFLLGGLINASEKESLARVPYVGDIPILGAFFRNASTERNRTELVVVATVNLVKPVSSRDIVFPDFVHTSTTERFFNFSGFRDSRNQKRAMDFLNKGGFVK</sequence>
<dbReference type="PANTHER" id="PTHR30332">
    <property type="entry name" value="PROBABLE GENERAL SECRETION PATHWAY PROTEIN D"/>
    <property type="match status" value="1"/>
</dbReference>
<dbReference type="EMBL" id="PDDX01000001">
    <property type="protein sequence ID" value="PHI32836.1"/>
    <property type="molecule type" value="Genomic_DNA"/>
</dbReference>
<dbReference type="AlphaFoldDB" id="A0A2C6DNL3"/>
<keyword evidence="5" id="KW-1185">Reference proteome</keyword>